<sequence>MTPKISFQLSEIVTEFAKALPDCQLDSQGLDPIISGVAAIDKAKSGEITFVSSAKFVNALKETQASAVILDLKTPSHLPCIRTSHPRILFAKVLEKFYQPPNPPIDIHATAILGESVQLGSNVAIAPYVVIGDRVKIGDNVTIYPHVTIYNDVEIGANTTIHANSVIGDHTQIGANCILHPSNIIGGDGFGFELAPDGTWYKVPQTGYVIIEDHVELGCSCAVDRPAVGVTIVRRGAKLDNFVQIGHGVEVGAHSVLASQVGLAGGVSLGHHVVLAGQVGAANHIHIGDGAIIGAKSGIPSDVPAGVTLMGYPVVPEKDWKRIVIAERQLPDLLRTVRKLEQRISDLEAQLNSNDQPI</sequence>
<evidence type="ECO:0000313" key="11">
    <source>
        <dbReference type="Proteomes" id="UP000631421"/>
    </source>
</evidence>
<gene>
    <name evidence="7 10" type="primary">lpxD</name>
    <name evidence="10" type="ORF">H6F44_20475</name>
</gene>
<dbReference type="InterPro" id="IPR020573">
    <property type="entry name" value="UDP_GlcNAc_AcTrfase_non-rep"/>
</dbReference>
<protein>
    <recommendedName>
        <fullName evidence="7">UDP-3-O-acylglucosamine N-acyltransferase</fullName>
        <ecNumber evidence="7">2.3.1.191</ecNumber>
    </recommendedName>
</protein>
<keyword evidence="4 7" id="KW-0677">Repeat</keyword>
<dbReference type="GO" id="GO:0031470">
    <property type="term" value="C:carboxysome"/>
    <property type="evidence" value="ECO:0007669"/>
    <property type="project" value="UniProtKB-ARBA"/>
</dbReference>
<evidence type="ECO:0000256" key="1">
    <source>
        <dbReference type="ARBA" id="ARBA00022516"/>
    </source>
</evidence>
<dbReference type="Pfam" id="PF00132">
    <property type="entry name" value="Hexapep"/>
    <property type="match status" value="1"/>
</dbReference>
<dbReference type="NCBIfam" id="NF002060">
    <property type="entry name" value="PRK00892.1"/>
    <property type="match status" value="1"/>
</dbReference>
<dbReference type="InterPro" id="IPR011004">
    <property type="entry name" value="Trimer_LpxA-like_sf"/>
</dbReference>
<evidence type="ECO:0000256" key="5">
    <source>
        <dbReference type="ARBA" id="ARBA00023098"/>
    </source>
</evidence>
<dbReference type="Pfam" id="PF04613">
    <property type="entry name" value="LpxD"/>
    <property type="match status" value="1"/>
</dbReference>
<organism evidence="10 11">
    <name type="scientific">Pseudanabaena cinerea FACHB-1277</name>
    <dbReference type="NCBI Taxonomy" id="2949581"/>
    <lineage>
        <taxon>Bacteria</taxon>
        <taxon>Bacillati</taxon>
        <taxon>Cyanobacteriota</taxon>
        <taxon>Cyanophyceae</taxon>
        <taxon>Pseudanabaenales</taxon>
        <taxon>Pseudanabaenaceae</taxon>
        <taxon>Pseudanabaena</taxon>
        <taxon>Pseudanabaena cinerea</taxon>
    </lineage>
</organism>
<dbReference type="Gene3D" id="3.40.1390.10">
    <property type="entry name" value="MurE/MurF, N-terminal domain"/>
    <property type="match status" value="1"/>
</dbReference>
<feature type="coiled-coil region" evidence="8">
    <location>
        <begin position="323"/>
        <end position="350"/>
    </location>
</feature>
<dbReference type="NCBIfam" id="TIGR01853">
    <property type="entry name" value="lipid_A_lpxD"/>
    <property type="match status" value="1"/>
</dbReference>
<dbReference type="SUPFAM" id="SSF51161">
    <property type="entry name" value="Trimeric LpxA-like enzymes"/>
    <property type="match status" value="1"/>
</dbReference>
<feature type="domain" description="UDP-3-O-[3-hydroxymyristoyl] glucosamine N-acyltransferase non-repeat region" evidence="9">
    <location>
        <begin position="31"/>
        <end position="95"/>
    </location>
</feature>
<dbReference type="InterPro" id="IPR018357">
    <property type="entry name" value="Hexapep_transf_CS"/>
</dbReference>
<dbReference type="CDD" id="cd03352">
    <property type="entry name" value="LbH_LpxD"/>
    <property type="match status" value="1"/>
</dbReference>
<dbReference type="GO" id="GO:0009245">
    <property type="term" value="P:lipid A biosynthetic process"/>
    <property type="evidence" value="ECO:0007669"/>
    <property type="project" value="UniProtKB-UniRule"/>
</dbReference>
<dbReference type="PANTHER" id="PTHR43378:SF2">
    <property type="entry name" value="UDP-3-O-ACYLGLUCOSAMINE N-ACYLTRANSFERASE 1, MITOCHONDRIAL-RELATED"/>
    <property type="match status" value="1"/>
</dbReference>
<accession>A0A926UWI3</accession>
<proteinExistence type="inferred from homology"/>
<comment type="function">
    <text evidence="7">Catalyzes the N-acylation of UDP-3-O-acylglucosamine using 3-hydroxyacyl-ACP as the acyl donor. Is involved in the biosynthesis of lipid A, a phosphorylated glycolipid that anchors the lipopolysaccharide to the outer membrane of the cell.</text>
</comment>
<dbReference type="GO" id="GO:0043886">
    <property type="term" value="F:structural constituent of carboxysome shell"/>
    <property type="evidence" value="ECO:0007669"/>
    <property type="project" value="UniProtKB-ARBA"/>
</dbReference>
<dbReference type="PROSITE" id="PS00101">
    <property type="entry name" value="HEXAPEP_TRANSFERASES"/>
    <property type="match status" value="2"/>
</dbReference>
<dbReference type="PANTHER" id="PTHR43378">
    <property type="entry name" value="UDP-3-O-ACYLGLUCOSAMINE N-ACYLTRANSFERASE"/>
    <property type="match status" value="1"/>
</dbReference>
<keyword evidence="5 7" id="KW-0443">Lipid metabolism</keyword>
<reference evidence="10" key="1">
    <citation type="journal article" date="2015" name="ISME J.">
        <title>Draft Genome Sequence of Streptomyces incarnatus NRRL8089, which Produces the Nucleoside Antibiotic Sinefungin.</title>
        <authorList>
            <person name="Oshima K."/>
            <person name="Hattori M."/>
            <person name="Shimizu H."/>
            <person name="Fukuda K."/>
            <person name="Nemoto M."/>
            <person name="Inagaki K."/>
            <person name="Tamura T."/>
        </authorList>
    </citation>
    <scope>NUCLEOTIDE SEQUENCE</scope>
    <source>
        <strain evidence="10">FACHB-1277</strain>
    </source>
</reference>
<dbReference type="AlphaFoldDB" id="A0A926UWI3"/>
<dbReference type="InterPro" id="IPR007691">
    <property type="entry name" value="LpxD"/>
</dbReference>
<dbReference type="EC" id="2.3.1.191" evidence="7"/>
<keyword evidence="1 7" id="KW-0444">Lipid biosynthesis</keyword>
<keyword evidence="2 7" id="KW-0441">Lipid A biosynthesis</keyword>
<dbReference type="GO" id="GO:0016020">
    <property type="term" value="C:membrane"/>
    <property type="evidence" value="ECO:0007669"/>
    <property type="project" value="GOC"/>
</dbReference>
<evidence type="ECO:0000256" key="4">
    <source>
        <dbReference type="ARBA" id="ARBA00022737"/>
    </source>
</evidence>
<dbReference type="EMBL" id="JACJPY010000109">
    <property type="protein sequence ID" value="MBD2152475.1"/>
    <property type="molecule type" value="Genomic_DNA"/>
</dbReference>
<keyword evidence="3 7" id="KW-0808">Transferase</keyword>
<evidence type="ECO:0000313" key="10">
    <source>
        <dbReference type="EMBL" id="MBD2152475.1"/>
    </source>
</evidence>
<comment type="pathway">
    <text evidence="7">Bacterial outer membrane biogenesis; LPS lipid A biosynthesis.</text>
</comment>
<dbReference type="Gene3D" id="2.160.10.10">
    <property type="entry name" value="Hexapeptide repeat proteins"/>
    <property type="match status" value="1"/>
</dbReference>
<keyword evidence="6 7" id="KW-0012">Acyltransferase</keyword>
<comment type="caution">
    <text evidence="10">The sequence shown here is derived from an EMBL/GenBank/DDBJ whole genome shotgun (WGS) entry which is preliminary data.</text>
</comment>
<comment type="catalytic activity">
    <reaction evidence="7">
        <text>a UDP-3-O-[(3R)-3-hydroxyacyl]-alpha-D-glucosamine + a (3R)-hydroxyacyl-[ACP] = a UDP-2-N,3-O-bis[(3R)-3-hydroxyacyl]-alpha-D-glucosamine + holo-[ACP] + H(+)</text>
        <dbReference type="Rhea" id="RHEA:53836"/>
        <dbReference type="Rhea" id="RHEA-COMP:9685"/>
        <dbReference type="Rhea" id="RHEA-COMP:9945"/>
        <dbReference type="ChEBI" id="CHEBI:15378"/>
        <dbReference type="ChEBI" id="CHEBI:64479"/>
        <dbReference type="ChEBI" id="CHEBI:78827"/>
        <dbReference type="ChEBI" id="CHEBI:137740"/>
        <dbReference type="ChEBI" id="CHEBI:137748"/>
        <dbReference type="EC" id="2.3.1.191"/>
    </reaction>
</comment>
<dbReference type="InterPro" id="IPR001451">
    <property type="entry name" value="Hexapep"/>
</dbReference>
<reference evidence="10" key="2">
    <citation type="submission" date="2020-08" db="EMBL/GenBank/DDBJ databases">
        <authorList>
            <person name="Chen M."/>
            <person name="Teng W."/>
            <person name="Zhao L."/>
            <person name="Hu C."/>
            <person name="Zhou Y."/>
            <person name="Han B."/>
            <person name="Song L."/>
            <person name="Shu W."/>
        </authorList>
    </citation>
    <scope>NUCLEOTIDE SEQUENCE</scope>
    <source>
        <strain evidence="10">FACHB-1277</strain>
    </source>
</reference>
<keyword evidence="11" id="KW-1185">Reference proteome</keyword>
<evidence type="ECO:0000256" key="2">
    <source>
        <dbReference type="ARBA" id="ARBA00022556"/>
    </source>
</evidence>
<dbReference type="Proteomes" id="UP000631421">
    <property type="component" value="Unassembled WGS sequence"/>
</dbReference>
<dbReference type="GO" id="GO:0103118">
    <property type="term" value="F:UDP-3-O-[(3R)-3-hydroxyacyl]-glucosamine N-acyltransferase activity"/>
    <property type="evidence" value="ECO:0007669"/>
    <property type="project" value="UniProtKB-EC"/>
</dbReference>
<evidence type="ECO:0000256" key="6">
    <source>
        <dbReference type="ARBA" id="ARBA00023315"/>
    </source>
</evidence>
<comment type="similarity">
    <text evidence="7">Belongs to the transferase hexapeptide repeat family. LpxD subfamily.</text>
</comment>
<dbReference type="HAMAP" id="MF_00523">
    <property type="entry name" value="LpxD"/>
    <property type="match status" value="1"/>
</dbReference>
<evidence type="ECO:0000259" key="9">
    <source>
        <dbReference type="Pfam" id="PF04613"/>
    </source>
</evidence>
<evidence type="ECO:0000256" key="7">
    <source>
        <dbReference type="HAMAP-Rule" id="MF_00523"/>
    </source>
</evidence>
<name>A0A926UWI3_9CYAN</name>
<dbReference type="GO" id="GO:0016410">
    <property type="term" value="F:N-acyltransferase activity"/>
    <property type="evidence" value="ECO:0007669"/>
    <property type="project" value="InterPro"/>
</dbReference>
<feature type="active site" description="Proton acceptor" evidence="7">
    <location>
        <position position="247"/>
    </location>
</feature>
<evidence type="ECO:0000256" key="8">
    <source>
        <dbReference type="SAM" id="Coils"/>
    </source>
</evidence>
<comment type="subunit">
    <text evidence="7">Homotrimer.</text>
</comment>
<dbReference type="RefSeq" id="WP_190352944.1">
    <property type="nucleotide sequence ID" value="NZ_JACJPY010000109.1"/>
</dbReference>
<keyword evidence="8" id="KW-0175">Coiled coil</keyword>
<evidence type="ECO:0000256" key="3">
    <source>
        <dbReference type="ARBA" id="ARBA00022679"/>
    </source>
</evidence>